<proteinExistence type="predicted"/>
<sequence length="225" mass="25083">MNFGRPKIDTNLERDLFAIFSYKIRFQGDRCERHRQDKARAFLVIKRPENHPPDANSILPEPLLGESLLDPPPWERRGPVHGPGHLPLPPSSIRTALPVNMPFLRDTPFAGKNITSHHTGTPRALKNNVRVASKLRGIGRTCTSSGLFASAGGMAFNPFDAFHASPQPPFLPPRLPFSRTTRSLPGNTMVFSLLPLNSPLIHHRHTLSLCLSPPRCLHSFELFTS</sequence>
<accession>A0A8K0JZK1</accession>
<dbReference type="AlphaFoldDB" id="A0A8K0JZK1"/>
<name>A0A8K0JZK1_LADFU</name>
<keyword evidence="2" id="KW-1185">Reference proteome</keyword>
<gene>
    <name evidence="1" type="ORF">J437_LFUL002074</name>
</gene>
<dbReference type="EMBL" id="KZ308242">
    <property type="protein sequence ID" value="KAG8225557.1"/>
    <property type="molecule type" value="Genomic_DNA"/>
</dbReference>
<protein>
    <submittedName>
        <fullName evidence="1">Uncharacterized protein</fullName>
    </submittedName>
</protein>
<evidence type="ECO:0000313" key="1">
    <source>
        <dbReference type="EMBL" id="KAG8225557.1"/>
    </source>
</evidence>
<comment type="caution">
    <text evidence="1">The sequence shown here is derived from an EMBL/GenBank/DDBJ whole genome shotgun (WGS) entry which is preliminary data.</text>
</comment>
<reference evidence="1" key="1">
    <citation type="submission" date="2013-04" db="EMBL/GenBank/DDBJ databases">
        <authorList>
            <person name="Qu J."/>
            <person name="Murali S.C."/>
            <person name="Bandaranaike D."/>
            <person name="Bellair M."/>
            <person name="Blankenburg K."/>
            <person name="Chao H."/>
            <person name="Dinh H."/>
            <person name="Doddapaneni H."/>
            <person name="Downs B."/>
            <person name="Dugan-Rocha S."/>
            <person name="Elkadiri S."/>
            <person name="Gnanaolivu R.D."/>
            <person name="Hernandez B."/>
            <person name="Javaid M."/>
            <person name="Jayaseelan J.C."/>
            <person name="Lee S."/>
            <person name="Li M."/>
            <person name="Ming W."/>
            <person name="Munidasa M."/>
            <person name="Muniz J."/>
            <person name="Nguyen L."/>
            <person name="Ongeri F."/>
            <person name="Osuji N."/>
            <person name="Pu L.-L."/>
            <person name="Puazo M."/>
            <person name="Qu C."/>
            <person name="Quiroz J."/>
            <person name="Raj R."/>
            <person name="Weissenberger G."/>
            <person name="Xin Y."/>
            <person name="Zou X."/>
            <person name="Han Y."/>
            <person name="Richards S."/>
            <person name="Worley K."/>
            <person name="Muzny D."/>
            <person name="Gibbs R."/>
        </authorList>
    </citation>
    <scope>NUCLEOTIDE SEQUENCE</scope>
    <source>
        <strain evidence="1">Sampled in the wild</strain>
    </source>
</reference>
<dbReference type="Proteomes" id="UP000792457">
    <property type="component" value="Unassembled WGS sequence"/>
</dbReference>
<organism evidence="1 2">
    <name type="scientific">Ladona fulva</name>
    <name type="common">Scarce chaser dragonfly</name>
    <name type="synonym">Libellula fulva</name>
    <dbReference type="NCBI Taxonomy" id="123851"/>
    <lineage>
        <taxon>Eukaryota</taxon>
        <taxon>Metazoa</taxon>
        <taxon>Ecdysozoa</taxon>
        <taxon>Arthropoda</taxon>
        <taxon>Hexapoda</taxon>
        <taxon>Insecta</taxon>
        <taxon>Pterygota</taxon>
        <taxon>Palaeoptera</taxon>
        <taxon>Odonata</taxon>
        <taxon>Epiprocta</taxon>
        <taxon>Anisoptera</taxon>
        <taxon>Libelluloidea</taxon>
        <taxon>Libellulidae</taxon>
        <taxon>Ladona</taxon>
    </lineage>
</organism>
<reference evidence="1" key="2">
    <citation type="submission" date="2017-10" db="EMBL/GenBank/DDBJ databases">
        <title>Ladona fulva Genome sequencing and assembly.</title>
        <authorList>
            <person name="Murali S."/>
            <person name="Richards S."/>
            <person name="Bandaranaike D."/>
            <person name="Bellair M."/>
            <person name="Blankenburg K."/>
            <person name="Chao H."/>
            <person name="Dinh H."/>
            <person name="Doddapaneni H."/>
            <person name="Dugan-Rocha S."/>
            <person name="Elkadiri S."/>
            <person name="Gnanaolivu R."/>
            <person name="Hernandez B."/>
            <person name="Skinner E."/>
            <person name="Javaid M."/>
            <person name="Lee S."/>
            <person name="Li M."/>
            <person name="Ming W."/>
            <person name="Munidasa M."/>
            <person name="Muniz J."/>
            <person name="Nguyen L."/>
            <person name="Hughes D."/>
            <person name="Osuji N."/>
            <person name="Pu L.-L."/>
            <person name="Puazo M."/>
            <person name="Qu C."/>
            <person name="Quiroz J."/>
            <person name="Raj R."/>
            <person name="Weissenberger G."/>
            <person name="Xin Y."/>
            <person name="Zou X."/>
            <person name="Han Y."/>
            <person name="Worley K."/>
            <person name="Muzny D."/>
            <person name="Gibbs R."/>
        </authorList>
    </citation>
    <scope>NUCLEOTIDE SEQUENCE</scope>
    <source>
        <strain evidence="1">Sampled in the wild</strain>
    </source>
</reference>
<evidence type="ECO:0000313" key="2">
    <source>
        <dbReference type="Proteomes" id="UP000792457"/>
    </source>
</evidence>